<evidence type="ECO:0000259" key="3">
    <source>
        <dbReference type="Pfam" id="PF01055"/>
    </source>
</evidence>
<keyword evidence="2" id="KW-0326">Glycosidase</keyword>
<dbReference type="PANTHER" id="PTHR43863">
    <property type="entry name" value="HYDROLASE, PUTATIVE (AFU_ORTHOLOGUE AFUA_1G03140)-RELATED"/>
    <property type="match status" value="1"/>
</dbReference>
<dbReference type="InterPro" id="IPR051816">
    <property type="entry name" value="Glycosyl_Hydrolase_31"/>
</dbReference>
<dbReference type="CDD" id="cd06591">
    <property type="entry name" value="GH31_xylosidase_XylS"/>
    <property type="match status" value="1"/>
</dbReference>
<evidence type="ECO:0000313" key="5">
    <source>
        <dbReference type="EMBL" id="KAK5058434.1"/>
    </source>
</evidence>
<protein>
    <recommendedName>
        <fullName evidence="7">Glycoside hydrolase family 31 protein</fullName>
    </recommendedName>
</protein>
<name>A0ABR0J852_9EURO</name>
<dbReference type="InterPro" id="IPR011013">
    <property type="entry name" value="Gal_mutarotase_sf_dom"/>
</dbReference>
<reference evidence="5 6" key="1">
    <citation type="submission" date="2023-08" db="EMBL/GenBank/DDBJ databases">
        <title>Black Yeasts Isolated from many extreme environments.</title>
        <authorList>
            <person name="Coleine C."/>
            <person name="Stajich J.E."/>
            <person name="Selbmann L."/>
        </authorList>
    </citation>
    <scope>NUCLEOTIDE SEQUENCE [LARGE SCALE GENOMIC DNA]</scope>
    <source>
        <strain evidence="5 6">CCFEE 6328</strain>
    </source>
</reference>
<keyword evidence="6" id="KW-1185">Reference proteome</keyword>
<feature type="domain" description="Glycoside hydrolase family 31 N-terminal" evidence="4">
    <location>
        <begin position="20"/>
        <end position="189"/>
    </location>
</feature>
<dbReference type="InterPro" id="IPR017853">
    <property type="entry name" value="GH"/>
</dbReference>
<dbReference type="CDD" id="cd14752">
    <property type="entry name" value="GH31_N"/>
    <property type="match status" value="1"/>
</dbReference>
<evidence type="ECO:0008006" key="7">
    <source>
        <dbReference type="Google" id="ProtNLM"/>
    </source>
</evidence>
<evidence type="ECO:0000256" key="1">
    <source>
        <dbReference type="ARBA" id="ARBA00007806"/>
    </source>
</evidence>
<dbReference type="SUPFAM" id="SSF74650">
    <property type="entry name" value="Galactose mutarotase-like"/>
    <property type="match status" value="1"/>
</dbReference>
<comment type="caution">
    <text evidence="5">The sequence shown here is derived from an EMBL/GenBank/DDBJ whole genome shotgun (WGS) entry which is preliminary data.</text>
</comment>
<dbReference type="PANTHER" id="PTHR43863:SF2">
    <property type="entry name" value="MALTASE-GLUCOAMYLASE"/>
    <property type="match status" value="1"/>
</dbReference>
<dbReference type="InterPro" id="IPR025887">
    <property type="entry name" value="Glyco_hydro_31_N_dom"/>
</dbReference>
<dbReference type="Pfam" id="PF01055">
    <property type="entry name" value="Glyco_hydro_31_2nd"/>
    <property type="match status" value="1"/>
</dbReference>
<dbReference type="Gene3D" id="3.20.20.80">
    <property type="entry name" value="Glycosidases"/>
    <property type="match status" value="1"/>
</dbReference>
<accession>A0ABR0J852</accession>
<dbReference type="InterPro" id="IPR000322">
    <property type="entry name" value="Glyco_hydro_31_TIM"/>
</dbReference>
<comment type="similarity">
    <text evidence="1 2">Belongs to the glycosyl hydrolase 31 family.</text>
</comment>
<dbReference type="Pfam" id="PF13802">
    <property type="entry name" value="Gal_mutarotas_2"/>
    <property type="match status" value="1"/>
</dbReference>
<gene>
    <name evidence="5" type="ORF">LTR69_006839</name>
</gene>
<dbReference type="SUPFAM" id="SSF51445">
    <property type="entry name" value="(Trans)glycosidases"/>
    <property type="match status" value="1"/>
</dbReference>
<feature type="domain" description="Glycoside hydrolase family 31 TIM barrel" evidence="3">
    <location>
        <begin position="235"/>
        <end position="570"/>
    </location>
</feature>
<proteinExistence type="inferred from homology"/>
<dbReference type="Proteomes" id="UP001345691">
    <property type="component" value="Unassembled WGS sequence"/>
</dbReference>
<evidence type="ECO:0000313" key="6">
    <source>
        <dbReference type="Proteomes" id="UP001345691"/>
    </source>
</evidence>
<keyword evidence="2" id="KW-0378">Hydrolase</keyword>
<dbReference type="Gene3D" id="2.60.40.1760">
    <property type="entry name" value="glycosyl hydrolase (family 31)"/>
    <property type="match status" value="1"/>
</dbReference>
<organism evidence="5 6">
    <name type="scientific">Exophiala sideris</name>
    <dbReference type="NCBI Taxonomy" id="1016849"/>
    <lineage>
        <taxon>Eukaryota</taxon>
        <taxon>Fungi</taxon>
        <taxon>Dikarya</taxon>
        <taxon>Ascomycota</taxon>
        <taxon>Pezizomycotina</taxon>
        <taxon>Eurotiomycetes</taxon>
        <taxon>Chaetothyriomycetidae</taxon>
        <taxon>Chaetothyriales</taxon>
        <taxon>Herpotrichiellaceae</taxon>
        <taxon>Exophiala</taxon>
    </lineage>
</organism>
<dbReference type="EMBL" id="JAVRRF010000014">
    <property type="protein sequence ID" value="KAK5058434.1"/>
    <property type="molecule type" value="Genomic_DNA"/>
</dbReference>
<sequence>MFAANNERLVYRYEAETLWIEAWGKDALRIRATRLNVMPDQLWGLENPEPQTEPVKPSIVLGANEASITNGGITATVTASGWVLIRKANGQIILSECNRVKDMNIRGSSSLNFQAREFKPNHPGSSTSHVKLRLDSICGDEQIYGMGQYQLAAMDLKGADLELAHRNSQASIPFFVSSLGYGFLWNNPAVGRAVLGTNIMTFEAYSTTTLDYWICSGPSPAAIQKSFARATHSIPPPMPDYGLSLWQSKLRYQTQDEVLSVAREYHKRNISVGVLVIDFFHWDLQGTWDFDPTFWPTPQAMIEELKSYGIEVMVSIWPTVDKRSPLYPSMLENGFLVRVGSGVKSTLWFYGDTIFWDATNPDARKYLWEKCKKNYYDLGVRVFWLDEAEPEYDSYDFENYYYWAGSNLEVGNLYPREYARTFYEGMKAAGQDHIVNLVRCAWVGSAKYGALVWSGDIASSWESFRAQLCIGLSMGLCGVPWWTTDIGGFHHGESADQGFRELLIRWFQWGAFCPVMRLHGNREPMQDQLGNSGGSVCCSGAPNEIWSFGEEVESILLKYLEIRDMLKDYIKGLMEICQQ</sequence>
<evidence type="ECO:0000256" key="2">
    <source>
        <dbReference type="RuleBase" id="RU361185"/>
    </source>
</evidence>
<evidence type="ECO:0000259" key="4">
    <source>
        <dbReference type="Pfam" id="PF13802"/>
    </source>
</evidence>